<name>A0ABZ2G400_9SPHN</name>
<evidence type="ECO:0000259" key="1">
    <source>
        <dbReference type="PROSITE" id="PS51186"/>
    </source>
</evidence>
<keyword evidence="3" id="KW-1185">Reference proteome</keyword>
<reference evidence="2 3" key="1">
    <citation type="submission" date="2024-02" db="EMBL/GenBank/DDBJ databases">
        <title>Full genome sequence of Sphingomonas kaistensis.</title>
        <authorList>
            <person name="Poletto B.L."/>
            <person name="Silva G."/>
            <person name="Galante D."/>
            <person name="Campos K.R."/>
            <person name="Santos M.B.N."/>
            <person name="Sacchi C.T."/>
        </authorList>
    </citation>
    <scope>NUCLEOTIDE SEQUENCE [LARGE SCALE GENOMIC DNA]</scope>
    <source>
        <strain evidence="2 3">MA4R</strain>
    </source>
</reference>
<dbReference type="Proteomes" id="UP001382935">
    <property type="component" value="Chromosome"/>
</dbReference>
<dbReference type="Gene3D" id="3.40.630.30">
    <property type="match status" value="1"/>
</dbReference>
<dbReference type="PANTHER" id="PTHR43792:SF1">
    <property type="entry name" value="N-ACETYLTRANSFERASE DOMAIN-CONTAINING PROTEIN"/>
    <property type="match status" value="1"/>
</dbReference>
<evidence type="ECO:0000313" key="3">
    <source>
        <dbReference type="Proteomes" id="UP001382935"/>
    </source>
</evidence>
<protein>
    <submittedName>
        <fullName evidence="2">GNAT family N-acetyltransferase</fullName>
    </submittedName>
</protein>
<sequence>MVEAIATERLVLRRARIEDVEPMHRIMRDPVTMRYWSTLPHESLETTADWVRSMLDPPSGNDDFIVTLNGKAIGKMGAWQLPDFGYLLDPAHWCQGYAGEALAAFLAHRRRAGSAFLTADTDPRNTASIRLLQRHGFRETGRAARTWLIGGQWFDSIYWRRDL</sequence>
<proteinExistence type="predicted"/>
<evidence type="ECO:0000313" key="2">
    <source>
        <dbReference type="EMBL" id="WWM70486.1"/>
    </source>
</evidence>
<dbReference type="SUPFAM" id="SSF55729">
    <property type="entry name" value="Acyl-CoA N-acyltransferases (Nat)"/>
    <property type="match status" value="1"/>
</dbReference>
<feature type="domain" description="N-acetyltransferase" evidence="1">
    <location>
        <begin position="10"/>
        <end position="163"/>
    </location>
</feature>
<dbReference type="InterPro" id="IPR000182">
    <property type="entry name" value="GNAT_dom"/>
</dbReference>
<dbReference type="EMBL" id="CP145607">
    <property type="protein sequence ID" value="WWM70486.1"/>
    <property type="molecule type" value="Genomic_DNA"/>
</dbReference>
<dbReference type="PANTHER" id="PTHR43792">
    <property type="entry name" value="GNAT FAMILY, PUTATIVE (AFU_ORTHOLOGUE AFUA_3G00765)-RELATED-RELATED"/>
    <property type="match status" value="1"/>
</dbReference>
<accession>A0ABZ2G400</accession>
<dbReference type="Pfam" id="PF13302">
    <property type="entry name" value="Acetyltransf_3"/>
    <property type="match status" value="1"/>
</dbReference>
<dbReference type="InterPro" id="IPR016181">
    <property type="entry name" value="Acyl_CoA_acyltransferase"/>
</dbReference>
<gene>
    <name evidence="2" type="ORF">V6R86_07315</name>
</gene>
<dbReference type="RefSeq" id="WP_338503289.1">
    <property type="nucleotide sequence ID" value="NZ_CP145607.1"/>
</dbReference>
<dbReference type="InterPro" id="IPR051531">
    <property type="entry name" value="N-acetyltransferase"/>
</dbReference>
<organism evidence="2 3">
    <name type="scientific">Sphingomonas kaistensis</name>
    <dbReference type="NCBI Taxonomy" id="298708"/>
    <lineage>
        <taxon>Bacteria</taxon>
        <taxon>Pseudomonadati</taxon>
        <taxon>Pseudomonadota</taxon>
        <taxon>Alphaproteobacteria</taxon>
        <taxon>Sphingomonadales</taxon>
        <taxon>Sphingomonadaceae</taxon>
        <taxon>Sphingomonas</taxon>
    </lineage>
</organism>
<dbReference type="PROSITE" id="PS51186">
    <property type="entry name" value="GNAT"/>
    <property type="match status" value="1"/>
</dbReference>